<dbReference type="GO" id="GO:0016491">
    <property type="term" value="F:oxidoreductase activity"/>
    <property type="evidence" value="ECO:0007669"/>
    <property type="project" value="InterPro"/>
</dbReference>
<proteinExistence type="predicted"/>
<dbReference type="PANTHER" id="PTHR43482">
    <property type="entry name" value="PROTEIN AST1-RELATED"/>
    <property type="match status" value="1"/>
</dbReference>
<accession>A0A544YNW3</accession>
<dbReference type="SUPFAM" id="SSF51735">
    <property type="entry name" value="NAD(P)-binding Rossmann-fold domains"/>
    <property type="match status" value="1"/>
</dbReference>
<evidence type="ECO:0000259" key="1">
    <source>
        <dbReference type="SMART" id="SM00829"/>
    </source>
</evidence>
<dbReference type="SMART" id="SM00829">
    <property type="entry name" value="PKS_ER"/>
    <property type="match status" value="1"/>
</dbReference>
<dbReference type="SUPFAM" id="SSF50129">
    <property type="entry name" value="GroES-like"/>
    <property type="match status" value="1"/>
</dbReference>
<dbReference type="PANTHER" id="PTHR43482:SF1">
    <property type="entry name" value="PROTEIN AST1-RELATED"/>
    <property type="match status" value="1"/>
</dbReference>
<protein>
    <submittedName>
        <fullName evidence="2">NADP-dependent oxidoreductase</fullName>
    </submittedName>
</protein>
<dbReference type="InterPro" id="IPR020843">
    <property type="entry name" value="ER"/>
</dbReference>
<dbReference type="RefSeq" id="WP_142622007.1">
    <property type="nucleotide sequence ID" value="NZ_VIRM01000034.1"/>
</dbReference>
<dbReference type="EMBL" id="VIRM01000034">
    <property type="protein sequence ID" value="TQS18272.1"/>
    <property type="molecule type" value="Genomic_DNA"/>
</dbReference>
<dbReference type="InterPro" id="IPR011032">
    <property type="entry name" value="GroES-like_sf"/>
</dbReference>
<evidence type="ECO:0000313" key="3">
    <source>
        <dbReference type="Proteomes" id="UP000316541"/>
    </source>
</evidence>
<name>A0A544YNW3_9ACTN</name>
<dbReference type="Pfam" id="PF08240">
    <property type="entry name" value="ADH_N"/>
    <property type="match status" value="1"/>
</dbReference>
<dbReference type="Pfam" id="PF13602">
    <property type="entry name" value="ADH_zinc_N_2"/>
    <property type="match status" value="1"/>
</dbReference>
<dbReference type="Gene3D" id="3.40.50.720">
    <property type="entry name" value="NAD(P)-binding Rossmann-like Domain"/>
    <property type="match status" value="1"/>
</dbReference>
<dbReference type="Proteomes" id="UP000316541">
    <property type="component" value="Unassembled WGS sequence"/>
</dbReference>
<dbReference type="CDD" id="cd05289">
    <property type="entry name" value="MDR_like_2"/>
    <property type="match status" value="1"/>
</dbReference>
<reference evidence="2 3" key="1">
    <citation type="submission" date="2019-07" db="EMBL/GenBank/DDBJ databases">
        <title>Microbispora hainanensis DSM 45428.</title>
        <authorList>
            <person name="Thawai C."/>
        </authorList>
    </citation>
    <scope>NUCLEOTIDE SEQUENCE [LARGE SCALE GENOMIC DNA]</scope>
    <source>
        <strain evidence="2 3">DSM 45428</strain>
    </source>
</reference>
<comment type="caution">
    <text evidence="2">The sequence shown here is derived from an EMBL/GenBank/DDBJ whole genome shotgun (WGS) entry which is preliminary data.</text>
</comment>
<evidence type="ECO:0000313" key="2">
    <source>
        <dbReference type="EMBL" id="TQS18272.1"/>
    </source>
</evidence>
<gene>
    <name evidence="2" type="ORF">FLX08_25205</name>
</gene>
<dbReference type="Gene3D" id="3.90.180.10">
    <property type="entry name" value="Medium-chain alcohol dehydrogenases, catalytic domain"/>
    <property type="match status" value="1"/>
</dbReference>
<organism evidence="2 3">
    <name type="scientific">Microbispora hainanensis</name>
    <dbReference type="NCBI Taxonomy" id="568844"/>
    <lineage>
        <taxon>Bacteria</taxon>
        <taxon>Bacillati</taxon>
        <taxon>Actinomycetota</taxon>
        <taxon>Actinomycetes</taxon>
        <taxon>Streptosporangiales</taxon>
        <taxon>Streptosporangiaceae</taxon>
        <taxon>Microbispora</taxon>
    </lineage>
</organism>
<dbReference type="InterPro" id="IPR052585">
    <property type="entry name" value="Lipid_raft_assoc_Zn_ADH"/>
</dbReference>
<dbReference type="AlphaFoldDB" id="A0A544YNW3"/>
<dbReference type="InterPro" id="IPR013154">
    <property type="entry name" value="ADH-like_N"/>
</dbReference>
<sequence>MRAVGFTEFGGPEVMRILELPEPHAGRGQVRIKVAAADVNPSDGVYRSGYVKELNPGAFPESDAYVVGWDAAGVIDEVGDDVRPELTVGTDALALVLPQLTRGAQAEYVVAPAESVVRAPRGVAPTAASTLLMNGVTARQALELLEVPPGATVAVIGAAGAVGGFAVQLAKAAGLTVIADASERDRDLVAALGADHLVPRGDGFTDAVLRLRPDGVDGLIDTAQFTAAAGAAVREGGVVATLRPATDAAVDRGVRWRTVDVSKDLGDTGALDQLRDQAESGVLTLRVAATFAPEEAAQAHTLMEAGGVRGRPVLVF</sequence>
<dbReference type="InterPro" id="IPR036291">
    <property type="entry name" value="NAD(P)-bd_dom_sf"/>
</dbReference>
<feature type="domain" description="Enoyl reductase (ER)" evidence="1">
    <location>
        <begin position="10"/>
        <end position="314"/>
    </location>
</feature>